<feature type="transmembrane region" description="Helical" evidence="8">
    <location>
        <begin position="223"/>
        <end position="244"/>
    </location>
</feature>
<keyword evidence="10" id="KW-1185">Reference proteome</keyword>
<feature type="transmembrane region" description="Helical" evidence="8">
    <location>
        <begin position="189"/>
        <end position="211"/>
    </location>
</feature>
<dbReference type="InterPro" id="IPR038770">
    <property type="entry name" value="Na+/solute_symporter_sf"/>
</dbReference>
<reference evidence="9 10" key="1">
    <citation type="submission" date="2018-08" db="EMBL/GenBank/DDBJ databases">
        <authorList>
            <person name="Khan S.A."/>
            <person name="Jeon C.O."/>
            <person name="Chun B.H."/>
            <person name="Jeong S.E."/>
        </authorList>
    </citation>
    <scope>NUCLEOTIDE SEQUENCE [LARGE SCALE GENOMIC DNA]</scope>
    <source>
        <strain evidence="9 10">S-16</strain>
    </source>
</reference>
<keyword evidence="3" id="KW-0813">Transport</keyword>
<reference evidence="9 10" key="2">
    <citation type="submission" date="2018-12" db="EMBL/GenBank/DDBJ databases">
        <title>Rhizobacter gummiphilus sp. nov., a rubber-degrading bacterium isolated from the soil of a botanical garden in Japan.</title>
        <authorList>
            <person name="Shunsuke S.S."/>
        </authorList>
    </citation>
    <scope>NUCLEOTIDE SEQUENCE [LARGE SCALE GENOMIC DNA]</scope>
    <source>
        <strain evidence="9 10">S-16</strain>
    </source>
</reference>
<comment type="similarity">
    <text evidence="2">Belongs to the auxin efflux carrier (TC 2.A.69) family.</text>
</comment>
<organism evidence="9 10">
    <name type="scientific">Piscinibacter terrae</name>
    <dbReference type="NCBI Taxonomy" id="2496871"/>
    <lineage>
        <taxon>Bacteria</taxon>
        <taxon>Pseudomonadati</taxon>
        <taxon>Pseudomonadota</taxon>
        <taxon>Betaproteobacteria</taxon>
        <taxon>Burkholderiales</taxon>
        <taxon>Sphaerotilaceae</taxon>
        <taxon>Piscinibacter</taxon>
    </lineage>
</organism>
<dbReference type="EMBL" id="QUSW01000009">
    <property type="protein sequence ID" value="RQP21955.1"/>
    <property type="molecule type" value="Genomic_DNA"/>
</dbReference>
<feature type="transmembrane region" description="Helical" evidence="8">
    <location>
        <begin position="280"/>
        <end position="300"/>
    </location>
</feature>
<dbReference type="AlphaFoldDB" id="A0A3N7JSH0"/>
<dbReference type="Pfam" id="PF03547">
    <property type="entry name" value="Mem_trans"/>
    <property type="match status" value="1"/>
</dbReference>
<dbReference type="RefSeq" id="WP_124543370.1">
    <property type="nucleotide sequence ID" value="NZ_QUSW01000009.1"/>
</dbReference>
<comment type="caution">
    <text evidence="9">The sequence shown here is derived from an EMBL/GenBank/DDBJ whole genome shotgun (WGS) entry which is preliminary data.</text>
</comment>
<dbReference type="GO" id="GO:0055085">
    <property type="term" value="P:transmembrane transport"/>
    <property type="evidence" value="ECO:0007669"/>
    <property type="project" value="InterPro"/>
</dbReference>
<proteinExistence type="inferred from homology"/>
<dbReference type="GO" id="GO:0005886">
    <property type="term" value="C:plasma membrane"/>
    <property type="evidence" value="ECO:0007669"/>
    <property type="project" value="UniProtKB-SubCell"/>
</dbReference>
<feature type="transmembrane region" description="Helical" evidence="8">
    <location>
        <begin position="158"/>
        <end position="177"/>
    </location>
</feature>
<protein>
    <submittedName>
        <fullName evidence="9">AEC family transporter</fullName>
    </submittedName>
</protein>
<evidence type="ECO:0000256" key="6">
    <source>
        <dbReference type="ARBA" id="ARBA00022989"/>
    </source>
</evidence>
<evidence type="ECO:0000256" key="1">
    <source>
        <dbReference type="ARBA" id="ARBA00004651"/>
    </source>
</evidence>
<dbReference type="OrthoDB" id="9805563at2"/>
<dbReference type="PANTHER" id="PTHR36838">
    <property type="entry name" value="AUXIN EFFLUX CARRIER FAMILY PROTEIN"/>
    <property type="match status" value="1"/>
</dbReference>
<comment type="subcellular location">
    <subcellularLocation>
        <location evidence="1">Cell membrane</location>
        <topology evidence="1">Multi-pass membrane protein</topology>
    </subcellularLocation>
</comment>
<keyword evidence="5 8" id="KW-0812">Transmembrane</keyword>
<feature type="transmembrane region" description="Helical" evidence="8">
    <location>
        <begin position="128"/>
        <end position="146"/>
    </location>
</feature>
<name>A0A3N7JSH0_9BURK</name>
<dbReference type="PANTHER" id="PTHR36838:SF4">
    <property type="entry name" value="AUXIN EFFLUX CARRIER FAMILY PROTEIN"/>
    <property type="match status" value="1"/>
</dbReference>
<gene>
    <name evidence="9" type="ORF">DZC73_26365</name>
</gene>
<accession>A0A3N7JSH0</accession>
<dbReference type="InterPro" id="IPR004776">
    <property type="entry name" value="Mem_transp_PIN-like"/>
</dbReference>
<evidence type="ECO:0000256" key="4">
    <source>
        <dbReference type="ARBA" id="ARBA00022475"/>
    </source>
</evidence>
<dbReference type="Gene3D" id="1.20.1530.20">
    <property type="match status" value="1"/>
</dbReference>
<evidence type="ECO:0000256" key="5">
    <source>
        <dbReference type="ARBA" id="ARBA00022692"/>
    </source>
</evidence>
<evidence type="ECO:0000313" key="9">
    <source>
        <dbReference type="EMBL" id="RQP21955.1"/>
    </source>
</evidence>
<keyword evidence="4" id="KW-1003">Cell membrane</keyword>
<evidence type="ECO:0000256" key="3">
    <source>
        <dbReference type="ARBA" id="ARBA00022448"/>
    </source>
</evidence>
<evidence type="ECO:0000256" key="2">
    <source>
        <dbReference type="ARBA" id="ARBA00010145"/>
    </source>
</evidence>
<dbReference type="Proteomes" id="UP000267464">
    <property type="component" value="Unassembled WGS sequence"/>
</dbReference>
<evidence type="ECO:0000256" key="8">
    <source>
        <dbReference type="SAM" id="Phobius"/>
    </source>
</evidence>
<keyword evidence="7 8" id="KW-0472">Membrane</keyword>
<feature type="transmembrane region" description="Helical" evidence="8">
    <location>
        <begin position="62"/>
        <end position="83"/>
    </location>
</feature>
<feature type="transmembrane region" description="Helical" evidence="8">
    <location>
        <begin position="250"/>
        <end position="268"/>
    </location>
</feature>
<evidence type="ECO:0000313" key="10">
    <source>
        <dbReference type="Proteomes" id="UP000267464"/>
    </source>
</evidence>
<sequence>MNSVLTALVPIFVLIALGFAIHRWKFIDHQFWLPCERLNYFCMFPALMFAQIAKADFSNYPIGAFVISLLGAVSIGGAFLFLWKWAVGQNGSTFSSVIQGALRPNTYVGVAAAALLFGSPGITLTSLSIAISIPILNVASIVVLMVHSGKGKPSPAELGLALVKNPVIVAVCLGLLFNACGLPRPAAVFSTLDVLGAASLPLGLLAVGAGLDLRLASEARSAVFLSSMVKLVLVPAVTATLAHASGLTGTAFGIVVLFNSLPCTPSAYIMTKLLGGDHRLAASIISIQTVAAALTIPLVLSLSARLHF</sequence>
<feature type="transmembrane region" description="Helical" evidence="8">
    <location>
        <begin position="104"/>
        <end position="122"/>
    </location>
</feature>
<evidence type="ECO:0000256" key="7">
    <source>
        <dbReference type="ARBA" id="ARBA00023136"/>
    </source>
</evidence>
<keyword evidence="6 8" id="KW-1133">Transmembrane helix</keyword>